<reference evidence="1 2" key="1">
    <citation type="submission" date="2023-07" db="EMBL/GenBank/DDBJ databases">
        <title>Comparative genomics of wheat-associated soil bacteria to identify genetic determinants of phenazine resistance.</title>
        <authorList>
            <person name="Mouncey N."/>
        </authorList>
    </citation>
    <scope>NUCLEOTIDE SEQUENCE [LARGE SCALE GENOMIC DNA]</scope>
    <source>
        <strain evidence="1 2">W2I16</strain>
    </source>
</reference>
<comment type="caution">
    <text evidence="1">The sequence shown here is derived from an EMBL/GenBank/DDBJ whole genome shotgun (WGS) entry which is preliminary data.</text>
</comment>
<evidence type="ECO:0000313" key="1">
    <source>
        <dbReference type="EMBL" id="MDQ0934483.1"/>
    </source>
</evidence>
<evidence type="ECO:0000313" key="2">
    <source>
        <dbReference type="Proteomes" id="UP001223072"/>
    </source>
</evidence>
<keyword evidence="2" id="KW-1185">Reference proteome</keyword>
<dbReference type="EMBL" id="JAUSZS010000004">
    <property type="protein sequence ID" value="MDQ0934483.1"/>
    <property type="molecule type" value="Genomic_DNA"/>
</dbReference>
<sequence length="60" mass="6525">MLNTTYRPCSQNVGSSYDALERTLVAHGRVMGAVLPVTRPVTSWLHPATRRLPSGAQFGV</sequence>
<accession>A0ABU0RRY8</accession>
<protein>
    <submittedName>
        <fullName evidence="1">Uncharacterized protein</fullName>
    </submittedName>
</protein>
<dbReference type="RefSeq" id="WP_307628068.1">
    <property type="nucleotide sequence ID" value="NZ_JAUSZS010000004.1"/>
</dbReference>
<organism evidence="1 2">
    <name type="scientific">Streptomyces turgidiscabies</name>
    <dbReference type="NCBI Taxonomy" id="85558"/>
    <lineage>
        <taxon>Bacteria</taxon>
        <taxon>Bacillati</taxon>
        <taxon>Actinomycetota</taxon>
        <taxon>Actinomycetes</taxon>
        <taxon>Kitasatosporales</taxon>
        <taxon>Streptomycetaceae</taxon>
        <taxon>Streptomyces</taxon>
    </lineage>
</organism>
<name>A0ABU0RRY8_9ACTN</name>
<gene>
    <name evidence="1" type="ORF">QFZ49_004423</name>
</gene>
<proteinExistence type="predicted"/>
<dbReference type="Proteomes" id="UP001223072">
    <property type="component" value="Unassembled WGS sequence"/>
</dbReference>